<sequence length="419" mass="43995">MALALSAEEQAVADGRDGPGAAMALRILAESARLLGAERLIPIASSHIDGCLYHGDSGVAFAERLVEGGARVAVPTTLNVGALDLMRPEQIRLDAHERDMALRLMRAHEALGCRPTWTCAPYQAGHRPAPGIDVAWGESNAVAFVNSVLGARSNRYGDFLDLCCAITGRAPATGLHLAENRKATLLVDTSAIPDPLKALDVFYPVLGAWYGRAVGEAIGVIDGLPPDLSEDSLKAFAAAAASSGSVALFHAAGLTPEAPDAEMALGGAPPQAILRPTPEDLLAARDSLSTVDSQQLDAIAVGSPHFSNSEFKQLLHLLDGRESRVPFYACTGRHVIEQLQAEGLLQSLETAGIRIVADTCVVVTPILEGFDGVLMTNSGKFAHYAPGNTGYGVIYGSLSDCVESAVSGRVRRDESLWSA</sequence>
<dbReference type="Proteomes" id="UP001595799">
    <property type="component" value="Unassembled WGS sequence"/>
</dbReference>
<organism evidence="4 5">
    <name type="scientific">Fodinicurvata halophila</name>
    <dbReference type="NCBI Taxonomy" id="1419723"/>
    <lineage>
        <taxon>Bacteria</taxon>
        <taxon>Pseudomonadati</taxon>
        <taxon>Pseudomonadota</taxon>
        <taxon>Alphaproteobacteria</taxon>
        <taxon>Rhodospirillales</taxon>
        <taxon>Rhodovibrionaceae</taxon>
        <taxon>Fodinicurvata</taxon>
    </lineage>
</organism>
<dbReference type="RefSeq" id="WP_382422837.1">
    <property type="nucleotide sequence ID" value="NZ_JBHSCW010000007.1"/>
</dbReference>
<keyword evidence="2" id="KW-0456">Lyase</keyword>
<dbReference type="EMBL" id="JBHSCW010000007">
    <property type="protein sequence ID" value="MFC4352486.1"/>
    <property type="molecule type" value="Genomic_DNA"/>
</dbReference>
<evidence type="ECO:0000259" key="3">
    <source>
        <dbReference type="Pfam" id="PF04412"/>
    </source>
</evidence>
<protein>
    <submittedName>
        <fullName evidence="4">Aconitase X</fullName>
    </submittedName>
</protein>
<evidence type="ECO:0000313" key="5">
    <source>
        <dbReference type="Proteomes" id="UP001595799"/>
    </source>
</evidence>
<gene>
    <name evidence="4" type="ORF">ACFOW6_13125</name>
</gene>
<evidence type="ECO:0000256" key="1">
    <source>
        <dbReference type="ARBA" id="ARBA00023004"/>
    </source>
</evidence>
<accession>A0ABV8UPJ4</accession>
<keyword evidence="5" id="KW-1185">Reference proteome</keyword>
<feature type="domain" description="Phosphomevalonate dehydratase large subunit-like" evidence="3">
    <location>
        <begin position="4"/>
        <end position="403"/>
    </location>
</feature>
<name>A0ABV8UPJ4_9PROT</name>
<comment type="caution">
    <text evidence="4">The sequence shown here is derived from an EMBL/GenBank/DDBJ whole genome shotgun (WGS) entry which is preliminary data.</text>
</comment>
<reference evidence="5" key="1">
    <citation type="journal article" date="2019" name="Int. J. Syst. Evol. Microbiol.">
        <title>The Global Catalogue of Microorganisms (GCM) 10K type strain sequencing project: providing services to taxonomists for standard genome sequencing and annotation.</title>
        <authorList>
            <consortium name="The Broad Institute Genomics Platform"/>
            <consortium name="The Broad Institute Genome Sequencing Center for Infectious Disease"/>
            <person name="Wu L."/>
            <person name="Ma J."/>
        </authorList>
    </citation>
    <scope>NUCLEOTIDE SEQUENCE [LARGE SCALE GENOMIC DNA]</scope>
    <source>
        <strain evidence="5">CECT 8472</strain>
    </source>
</reference>
<dbReference type="PANTHER" id="PTHR36577">
    <property type="entry name" value="DUF521 DOMAIN PROTEIN (AFU_ORTHOLOGUE AFUA_6G00490)"/>
    <property type="match status" value="1"/>
</dbReference>
<keyword evidence="1" id="KW-0408">Iron</keyword>
<dbReference type="Pfam" id="PF04412">
    <property type="entry name" value="AcnX"/>
    <property type="match status" value="1"/>
</dbReference>
<dbReference type="InterPro" id="IPR007506">
    <property type="entry name" value="PMDh-L-like_dom"/>
</dbReference>
<evidence type="ECO:0000256" key="2">
    <source>
        <dbReference type="ARBA" id="ARBA00023239"/>
    </source>
</evidence>
<evidence type="ECO:0000313" key="4">
    <source>
        <dbReference type="EMBL" id="MFC4352486.1"/>
    </source>
</evidence>
<dbReference type="PANTHER" id="PTHR36577:SF3">
    <property type="entry name" value="DUF521 DOMAIN PROTEIN (AFU_ORTHOLOGUE AFUA_6G00490)"/>
    <property type="match status" value="1"/>
</dbReference>
<proteinExistence type="predicted"/>